<feature type="domain" description="Glycosyltransferase RgtA/B/C/D-like" evidence="9">
    <location>
        <begin position="58"/>
        <end position="212"/>
    </location>
</feature>
<comment type="subcellular location">
    <subcellularLocation>
        <location evidence="1">Cell membrane</location>
        <topology evidence="1">Multi-pass membrane protein</topology>
    </subcellularLocation>
</comment>
<evidence type="ECO:0000313" key="10">
    <source>
        <dbReference type="EMBL" id="RJP57921.1"/>
    </source>
</evidence>
<dbReference type="InterPro" id="IPR038731">
    <property type="entry name" value="RgtA/B/C-like"/>
</dbReference>
<dbReference type="PANTHER" id="PTHR33908:SF11">
    <property type="entry name" value="MEMBRANE PROTEIN"/>
    <property type="match status" value="1"/>
</dbReference>
<evidence type="ECO:0000259" key="9">
    <source>
        <dbReference type="Pfam" id="PF13231"/>
    </source>
</evidence>
<feature type="transmembrane region" description="Helical" evidence="8">
    <location>
        <begin position="349"/>
        <end position="369"/>
    </location>
</feature>
<feature type="transmembrane region" description="Helical" evidence="8">
    <location>
        <begin position="257"/>
        <end position="279"/>
    </location>
</feature>
<evidence type="ECO:0000256" key="2">
    <source>
        <dbReference type="ARBA" id="ARBA00022475"/>
    </source>
</evidence>
<keyword evidence="4" id="KW-0808">Transferase</keyword>
<evidence type="ECO:0000256" key="7">
    <source>
        <dbReference type="ARBA" id="ARBA00023136"/>
    </source>
</evidence>
<dbReference type="Pfam" id="PF13231">
    <property type="entry name" value="PMT_2"/>
    <property type="match status" value="1"/>
</dbReference>
<keyword evidence="7 8" id="KW-0472">Membrane</keyword>
<evidence type="ECO:0000256" key="5">
    <source>
        <dbReference type="ARBA" id="ARBA00022692"/>
    </source>
</evidence>
<name>A0A3A4R8U4_9BACT</name>
<feature type="transmembrane region" description="Helical" evidence="8">
    <location>
        <begin position="68"/>
        <end position="90"/>
    </location>
</feature>
<evidence type="ECO:0000256" key="3">
    <source>
        <dbReference type="ARBA" id="ARBA00022676"/>
    </source>
</evidence>
<comment type="caution">
    <text evidence="10">The sequence shown here is derived from an EMBL/GenBank/DDBJ whole genome shotgun (WGS) entry which is preliminary data.</text>
</comment>
<feature type="transmembrane region" description="Helical" evidence="8">
    <location>
        <begin position="102"/>
        <end position="123"/>
    </location>
</feature>
<protein>
    <recommendedName>
        <fullName evidence="9">Glycosyltransferase RgtA/B/C/D-like domain-containing protein</fullName>
    </recommendedName>
</protein>
<organism evidence="10 11">
    <name type="scientific">Candidatus Auribacter fodinae</name>
    <dbReference type="NCBI Taxonomy" id="2093366"/>
    <lineage>
        <taxon>Bacteria</taxon>
        <taxon>Pseudomonadati</taxon>
        <taxon>Candidatus Auribacterota</taxon>
        <taxon>Candidatus Auribacteria</taxon>
        <taxon>Candidatus Auribacterales</taxon>
        <taxon>Candidatus Auribacteraceae</taxon>
        <taxon>Candidatus Auribacter</taxon>
    </lineage>
</organism>
<dbReference type="GO" id="GO:0009103">
    <property type="term" value="P:lipopolysaccharide biosynthetic process"/>
    <property type="evidence" value="ECO:0007669"/>
    <property type="project" value="UniProtKB-ARBA"/>
</dbReference>
<dbReference type="PANTHER" id="PTHR33908">
    <property type="entry name" value="MANNOSYLTRANSFERASE YKCB-RELATED"/>
    <property type="match status" value="1"/>
</dbReference>
<evidence type="ECO:0000256" key="8">
    <source>
        <dbReference type="SAM" id="Phobius"/>
    </source>
</evidence>
<evidence type="ECO:0000256" key="4">
    <source>
        <dbReference type="ARBA" id="ARBA00022679"/>
    </source>
</evidence>
<sequence>MTIKKEFAFILLIVVGACFLFFAGITSHNLWLDEAYSLSVASRSFSELFTIVARQDPHPPLYYSLLRAWMLVFGMSLTPALVLSVIFGLATGLCGMYLYRILFGRSSICAGILIFSSPFFLLFSRMVRYYSFAAFLVCLLLIFLTKYLQTQSWRWWCALLAAHIAVLYSDYPASTLFLCEIPCIALFWKRHNRQVYGIISIFIITALSFVPWLDNLWYHIHQVQSVPQKALLSHSFAGGAVRLAFTFYDFICGETVFPWEWAIIVPLCVIFISSAAVAIRNLADCRNESHIPIIIGLIAVSSLLTAVTMANVLAQKQSFVYMPSRLMFCFVPIMVFAAYGINNFGRMKGYAVAVVVCVNMISLMNVYTYQNFINPLYTVNWRDAADTITQHAKAGDYIICDEPEPLMYYLKRTKPKAEFCFDEKELFTALSKDDVPPTIRLFVSFTSRDSTGSSFLSKRLIEYLMDNGRVMFFQDYGVLNERYMNLKKRLYGKAYPAKMHLFLVELQTDAVIHYFRENNNRIISALYPSSEYK</sequence>
<accession>A0A3A4R8U4</accession>
<keyword evidence="2" id="KW-1003">Cell membrane</keyword>
<dbReference type="EMBL" id="QZJZ01000073">
    <property type="protein sequence ID" value="RJP57921.1"/>
    <property type="molecule type" value="Genomic_DNA"/>
</dbReference>
<keyword evidence="6 8" id="KW-1133">Transmembrane helix</keyword>
<feature type="transmembrane region" description="Helical" evidence="8">
    <location>
        <begin position="194"/>
        <end position="218"/>
    </location>
</feature>
<keyword evidence="5 8" id="KW-0812">Transmembrane</keyword>
<feature type="transmembrane region" description="Helical" evidence="8">
    <location>
        <begin position="291"/>
        <end position="314"/>
    </location>
</feature>
<dbReference type="AlphaFoldDB" id="A0A3A4R8U4"/>
<feature type="transmembrane region" description="Helical" evidence="8">
    <location>
        <begin position="129"/>
        <end position="148"/>
    </location>
</feature>
<feature type="transmembrane region" description="Helical" evidence="8">
    <location>
        <begin position="320"/>
        <end position="342"/>
    </location>
</feature>
<dbReference type="GO" id="GO:0016763">
    <property type="term" value="F:pentosyltransferase activity"/>
    <property type="evidence" value="ECO:0007669"/>
    <property type="project" value="TreeGrafter"/>
</dbReference>
<dbReference type="InterPro" id="IPR050297">
    <property type="entry name" value="LipidA_mod_glycosyltrf_83"/>
</dbReference>
<dbReference type="Proteomes" id="UP000266426">
    <property type="component" value="Unassembled WGS sequence"/>
</dbReference>
<evidence type="ECO:0000313" key="11">
    <source>
        <dbReference type="Proteomes" id="UP000266426"/>
    </source>
</evidence>
<dbReference type="GO" id="GO:0005886">
    <property type="term" value="C:plasma membrane"/>
    <property type="evidence" value="ECO:0007669"/>
    <property type="project" value="UniProtKB-SubCell"/>
</dbReference>
<gene>
    <name evidence="10" type="ORF">C4541_09285</name>
</gene>
<feature type="transmembrane region" description="Helical" evidence="8">
    <location>
        <begin position="7"/>
        <end position="25"/>
    </location>
</feature>
<dbReference type="PROSITE" id="PS51257">
    <property type="entry name" value="PROKAR_LIPOPROTEIN"/>
    <property type="match status" value="1"/>
</dbReference>
<evidence type="ECO:0000256" key="6">
    <source>
        <dbReference type="ARBA" id="ARBA00022989"/>
    </source>
</evidence>
<reference evidence="10 11" key="1">
    <citation type="journal article" date="2017" name="ISME J.">
        <title>Energy and carbon metabolisms in a deep terrestrial subsurface fluid microbial community.</title>
        <authorList>
            <person name="Momper L."/>
            <person name="Jungbluth S.P."/>
            <person name="Lee M.D."/>
            <person name="Amend J.P."/>
        </authorList>
    </citation>
    <scope>NUCLEOTIDE SEQUENCE [LARGE SCALE GENOMIC DNA]</scope>
    <source>
        <strain evidence="10">SURF_26</strain>
    </source>
</reference>
<keyword evidence="3" id="KW-0328">Glycosyltransferase</keyword>
<proteinExistence type="predicted"/>
<evidence type="ECO:0000256" key="1">
    <source>
        <dbReference type="ARBA" id="ARBA00004651"/>
    </source>
</evidence>